<gene>
    <name evidence="2" type="ORF">E8E13_006829</name>
</gene>
<evidence type="ECO:0000256" key="1">
    <source>
        <dbReference type="SAM" id="MobiDB-lite"/>
    </source>
</evidence>
<evidence type="ECO:0000313" key="3">
    <source>
        <dbReference type="Proteomes" id="UP000801428"/>
    </source>
</evidence>
<sequence length="221" mass="24694">MQTQLHGPMIDILKVSEWLTKNVNERLYPRLFLMSPNGNLLAYSTPVNIKELRDQAALISTAWKEQCVGRQIQSTPDPKKDSAREDAEAARQGGLKPALETLTIEAENCNILVRSLQPELLFVLVGELPPNKVQRFRITAEGFGEDRYPVLGSSDMQTSALQSATGKLRAPSISSSMSQREKDVRLGVLHVQRKRLDALTDYIQKDFADSGFVMPADWALQ</sequence>
<proteinExistence type="predicted"/>
<evidence type="ECO:0000313" key="2">
    <source>
        <dbReference type="EMBL" id="KAF2998604.1"/>
    </source>
</evidence>
<dbReference type="Gene3D" id="3.30.450.30">
    <property type="entry name" value="Dynein light chain 2a, cytoplasmic"/>
    <property type="match status" value="1"/>
</dbReference>
<dbReference type="Proteomes" id="UP000801428">
    <property type="component" value="Unassembled WGS sequence"/>
</dbReference>
<feature type="region of interest" description="Disordered" evidence="1">
    <location>
        <begin position="69"/>
        <end position="92"/>
    </location>
</feature>
<dbReference type="OrthoDB" id="3924760at2759"/>
<name>A0A9P4T8Q0_CURKU</name>
<dbReference type="EMBL" id="SWKU01000019">
    <property type="protein sequence ID" value="KAF2998604.1"/>
    <property type="molecule type" value="Genomic_DNA"/>
</dbReference>
<accession>A0A9P4T8Q0</accession>
<protein>
    <submittedName>
        <fullName evidence="2">Uncharacterized protein</fullName>
    </submittedName>
</protein>
<reference evidence="2" key="1">
    <citation type="submission" date="2019-04" db="EMBL/GenBank/DDBJ databases">
        <title>Sequencing of skin fungus with MAO and IRED activity.</title>
        <authorList>
            <person name="Marsaioli A.J."/>
            <person name="Bonatto J.M.C."/>
            <person name="Reis Junior O."/>
        </authorList>
    </citation>
    <scope>NUCLEOTIDE SEQUENCE</scope>
    <source>
        <strain evidence="2">30M1</strain>
    </source>
</reference>
<organism evidence="2 3">
    <name type="scientific">Curvularia kusanoi</name>
    <name type="common">Cochliobolus kusanoi</name>
    <dbReference type="NCBI Taxonomy" id="90978"/>
    <lineage>
        <taxon>Eukaryota</taxon>
        <taxon>Fungi</taxon>
        <taxon>Dikarya</taxon>
        <taxon>Ascomycota</taxon>
        <taxon>Pezizomycotina</taxon>
        <taxon>Dothideomycetes</taxon>
        <taxon>Pleosporomycetidae</taxon>
        <taxon>Pleosporales</taxon>
        <taxon>Pleosporineae</taxon>
        <taxon>Pleosporaceae</taxon>
        <taxon>Curvularia</taxon>
    </lineage>
</organism>
<feature type="compositionally biased region" description="Basic and acidic residues" evidence="1">
    <location>
        <begin position="77"/>
        <end position="89"/>
    </location>
</feature>
<dbReference type="AlphaFoldDB" id="A0A9P4T8Q0"/>
<keyword evidence="3" id="KW-1185">Reference proteome</keyword>
<comment type="caution">
    <text evidence="2">The sequence shown here is derived from an EMBL/GenBank/DDBJ whole genome shotgun (WGS) entry which is preliminary data.</text>
</comment>